<organism evidence="1 2">
    <name type="scientific">Aspergillus fumigatus (strain ATCC MYA-4609 / CBS 101355 / FGSC A1100 / Af293)</name>
    <name type="common">Neosartorya fumigata</name>
    <dbReference type="NCBI Taxonomy" id="330879"/>
    <lineage>
        <taxon>Eukaryota</taxon>
        <taxon>Fungi</taxon>
        <taxon>Dikarya</taxon>
        <taxon>Ascomycota</taxon>
        <taxon>Pezizomycotina</taxon>
        <taxon>Eurotiomycetes</taxon>
        <taxon>Eurotiomycetidae</taxon>
        <taxon>Eurotiales</taxon>
        <taxon>Aspergillaceae</taxon>
        <taxon>Aspergillus</taxon>
        <taxon>Aspergillus subgen. Fumigati</taxon>
    </lineage>
</organism>
<protein>
    <submittedName>
        <fullName evidence="1">Uncharacterized protein</fullName>
    </submittedName>
</protein>
<dbReference type="EMBL" id="AAHF01000009">
    <property type="protein sequence ID" value="EAL86809.1"/>
    <property type="molecule type" value="Genomic_DNA"/>
</dbReference>
<name>Q4WGY2_ASPFU</name>
<evidence type="ECO:0000313" key="1">
    <source>
        <dbReference type="EMBL" id="EAL86809.1"/>
    </source>
</evidence>
<dbReference type="KEGG" id="afm:AFUA_7G06640"/>
<accession>Q4WGY2</accession>
<dbReference type="InParanoid" id="Q4WGY2"/>
<dbReference type="VEuPathDB" id="FungiDB:Afu7g06640"/>
<reference evidence="1 2" key="1">
    <citation type="journal article" date="2005" name="Nature">
        <title>Genomic sequence of the pathogenic and allergenic filamentous fungus Aspergillus fumigatus.</title>
        <authorList>
            <person name="Nierman W.C."/>
            <person name="Pain A."/>
            <person name="Anderson M.J."/>
            <person name="Wortman J.R."/>
            <person name="Kim H.S."/>
            <person name="Arroyo J."/>
            <person name="Berriman M."/>
            <person name="Abe K."/>
            <person name="Archer D.B."/>
            <person name="Bermejo C."/>
            <person name="Bennett J."/>
            <person name="Bowyer P."/>
            <person name="Chen D."/>
            <person name="Collins M."/>
            <person name="Coulsen R."/>
            <person name="Davies R."/>
            <person name="Dyer P.S."/>
            <person name="Farman M."/>
            <person name="Fedorova N."/>
            <person name="Fedorova N."/>
            <person name="Feldblyum T.V."/>
            <person name="Fischer R."/>
            <person name="Fosker N."/>
            <person name="Fraser A."/>
            <person name="Garcia J.L."/>
            <person name="Garcia M.J."/>
            <person name="Goble A."/>
            <person name="Goldman G.H."/>
            <person name="Gomi K."/>
            <person name="Griffith-Jones S."/>
            <person name="Gwilliam R."/>
            <person name="Haas B."/>
            <person name="Haas H."/>
            <person name="Harris D."/>
            <person name="Horiuchi H."/>
            <person name="Huang J."/>
            <person name="Humphray S."/>
            <person name="Jimenez J."/>
            <person name="Keller N."/>
            <person name="Khouri H."/>
            <person name="Kitamoto K."/>
            <person name="Kobayashi T."/>
            <person name="Konzack S."/>
            <person name="Kulkarni R."/>
            <person name="Kumagai T."/>
            <person name="Lafon A."/>
            <person name="Latge J.P."/>
            <person name="Li W."/>
            <person name="Lord A."/>
            <person name="Lu C."/>
            <person name="Majoros W.H."/>
            <person name="May G.S."/>
            <person name="Miller B.L."/>
            <person name="Mohamoud Y."/>
            <person name="Molina M."/>
            <person name="Monod M."/>
            <person name="Mouyna I."/>
            <person name="Mulligan S."/>
            <person name="Murphy L."/>
            <person name="O'Neil S."/>
            <person name="Paulsen I."/>
            <person name="Penalva M.A."/>
            <person name="Pertea M."/>
            <person name="Price C."/>
            <person name="Pritchard B.L."/>
            <person name="Quail M.A."/>
            <person name="Rabbinowitsch E."/>
            <person name="Rawlins N."/>
            <person name="Rajandream M.A."/>
            <person name="Reichard U."/>
            <person name="Renauld H."/>
            <person name="Robson G.D."/>
            <person name="Rodriguez de Cordoba S."/>
            <person name="Rodriguez-Pena J.M."/>
            <person name="Ronning C.M."/>
            <person name="Rutter S."/>
            <person name="Salzberg S.L."/>
            <person name="Sanchez M."/>
            <person name="Sanchez-Ferrero J.C."/>
            <person name="Saunders D."/>
            <person name="Seeger K."/>
            <person name="Squares R."/>
            <person name="Squares S."/>
            <person name="Takeuchi M."/>
            <person name="Tekaia F."/>
            <person name="Turner G."/>
            <person name="Vazquez de Aldana C.R."/>
            <person name="Weidman J."/>
            <person name="White O."/>
            <person name="Woodward J."/>
            <person name="Yu J.H."/>
            <person name="Fraser C."/>
            <person name="Galagan J.E."/>
            <person name="Asai K."/>
            <person name="Machida M."/>
            <person name="Hall N."/>
            <person name="Barrell B."/>
            <person name="Denning D.W."/>
        </authorList>
    </citation>
    <scope>NUCLEOTIDE SEQUENCE [LARGE SCALE GENOMIC DNA]</scope>
    <source>
        <strain evidence="1 2">Af293</strain>
    </source>
</reference>
<proteinExistence type="predicted"/>
<dbReference type="AlphaFoldDB" id="Q4WGY2"/>
<dbReference type="GeneID" id="3506349"/>
<keyword evidence="2" id="KW-1185">Reference proteome</keyword>
<dbReference type="Proteomes" id="UP000002530">
    <property type="component" value="Unassembled WGS sequence"/>
</dbReference>
<dbReference type="RefSeq" id="XP_748847.1">
    <property type="nucleotide sequence ID" value="XM_743754.1"/>
</dbReference>
<dbReference type="HOGENOM" id="CLU_2960323_0_0_1"/>
<comment type="caution">
    <text evidence="1">The sequence shown here is derived from an EMBL/GenBank/DDBJ whole genome shotgun (WGS) entry which is preliminary data.</text>
</comment>
<gene>
    <name evidence="1" type="ORF">AFUA_7G06640</name>
</gene>
<evidence type="ECO:0000313" key="2">
    <source>
        <dbReference type="Proteomes" id="UP000002530"/>
    </source>
</evidence>
<sequence length="59" mass="6310">MRWAFEFTPKGPACVRSGPKASHSSASTVKAQKTKLVGYLVLDIVARQRVIGVVVSIPA</sequence>